<comment type="caution">
    <text evidence="1">The sequence shown here is derived from an EMBL/GenBank/DDBJ whole genome shotgun (WGS) entry which is preliminary data.</text>
</comment>
<dbReference type="RefSeq" id="WP_373956855.1">
    <property type="nucleotide sequence ID" value="NZ_JBHDLN010000027.1"/>
</dbReference>
<proteinExistence type="predicted"/>
<evidence type="ECO:0000313" key="2">
    <source>
        <dbReference type="Proteomes" id="UP001575622"/>
    </source>
</evidence>
<protein>
    <submittedName>
        <fullName evidence="1">Dockerin type I domain-containing protein</fullName>
    </submittedName>
</protein>
<dbReference type="EMBL" id="JBHDLN010000027">
    <property type="protein sequence ID" value="MFB0846922.1"/>
    <property type="molecule type" value="Genomic_DNA"/>
</dbReference>
<dbReference type="Proteomes" id="UP001575622">
    <property type="component" value="Unassembled WGS sequence"/>
</dbReference>
<gene>
    <name evidence="1" type="ORF">ACEU3E_32560</name>
</gene>
<keyword evidence="2" id="KW-1185">Reference proteome</keyword>
<reference evidence="1 2" key="1">
    <citation type="submission" date="2024-09" db="EMBL/GenBank/DDBJ databases">
        <authorList>
            <person name="Makale K.P.P."/>
            <person name="Makhzoum A."/>
            <person name="Rantong G."/>
            <person name="Rahube T.O."/>
        </authorList>
    </citation>
    <scope>NUCLEOTIDE SEQUENCE [LARGE SCALE GENOMIC DNA]</scope>
    <source>
        <strain evidence="1 2">KM_D13</strain>
    </source>
</reference>
<name>A0ABV4VB80_9BACL</name>
<evidence type="ECO:0000313" key="1">
    <source>
        <dbReference type="EMBL" id="MFB0846922.1"/>
    </source>
</evidence>
<dbReference type="InterPro" id="IPR018247">
    <property type="entry name" value="EF_Hand_1_Ca_BS"/>
</dbReference>
<dbReference type="InterPro" id="IPR002105">
    <property type="entry name" value="Dockerin_1_rpt"/>
</dbReference>
<sequence length="49" mass="5078">MYSDAVIVGSSLNKSTPEALAAVDINGDGAVNQADLDLIEKNFLAQIAN</sequence>
<dbReference type="SUPFAM" id="SSF63446">
    <property type="entry name" value="Type I dockerin domain"/>
    <property type="match status" value="1"/>
</dbReference>
<dbReference type="Pfam" id="PF00404">
    <property type="entry name" value="Dockerin_1"/>
    <property type="match status" value="1"/>
</dbReference>
<dbReference type="InterPro" id="IPR036439">
    <property type="entry name" value="Dockerin_dom_sf"/>
</dbReference>
<dbReference type="Gene3D" id="1.10.1330.10">
    <property type="entry name" value="Dockerin domain"/>
    <property type="match status" value="1"/>
</dbReference>
<dbReference type="PROSITE" id="PS00018">
    <property type="entry name" value="EF_HAND_1"/>
    <property type="match status" value="1"/>
</dbReference>
<accession>A0ABV4VB80</accession>
<organism evidence="1 2">
    <name type="scientific">Paenibacillus oleatilyticus</name>
    <dbReference type="NCBI Taxonomy" id="2594886"/>
    <lineage>
        <taxon>Bacteria</taxon>
        <taxon>Bacillati</taxon>
        <taxon>Bacillota</taxon>
        <taxon>Bacilli</taxon>
        <taxon>Bacillales</taxon>
        <taxon>Paenibacillaceae</taxon>
        <taxon>Paenibacillus</taxon>
    </lineage>
</organism>